<keyword evidence="1" id="KW-0479">Metal-binding</keyword>
<dbReference type="FunFam" id="3.10.20.30:FF:000001">
    <property type="entry name" value="Ribosome-binding ATPase YchF"/>
    <property type="match status" value="1"/>
</dbReference>
<dbReference type="SUPFAM" id="SSF81271">
    <property type="entry name" value="TGS-like"/>
    <property type="match status" value="1"/>
</dbReference>
<dbReference type="GO" id="GO:0005525">
    <property type="term" value="F:GTP binding"/>
    <property type="evidence" value="ECO:0007669"/>
    <property type="project" value="InterPro"/>
</dbReference>
<evidence type="ECO:0000313" key="8">
    <source>
        <dbReference type="Proteomes" id="UP000594468"/>
    </source>
</evidence>
<dbReference type="Gene3D" id="3.10.20.30">
    <property type="match status" value="1"/>
</dbReference>
<dbReference type="InterPro" id="IPR012675">
    <property type="entry name" value="Beta-grasp_dom_sf"/>
</dbReference>
<dbReference type="InterPro" id="IPR027417">
    <property type="entry name" value="P-loop_NTPase"/>
</dbReference>
<dbReference type="Pfam" id="PF01926">
    <property type="entry name" value="MMR_HSR1"/>
    <property type="match status" value="1"/>
</dbReference>
<keyword evidence="8" id="KW-1185">Reference proteome</keyword>
<evidence type="ECO:0000259" key="5">
    <source>
        <dbReference type="Pfam" id="PF01926"/>
    </source>
</evidence>
<proteinExistence type="predicted"/>
<dbReference type="InterPro" id="IPR013029">
    <property type="entry name" value="YchF_C"/>
</dbReference>
<dbReference type="NCBIfam" id="TIGR00092">
    <property type="entry name" value="redox-regulated ATPase YchF"/>
    <property type="match status" value="1"/>
</dbReference>
<dbReference type="Gene3D" id="3.40.50.300">
    <property type="entry name" value="P-loop containing nucleotide triphosphate hydrolases"/>
    <property type="match status" value="1"/>
</dbReference>
<feature type="domain" description="YchF C-terminal" evidence="6">
    <location>
        <begin position="276"/>
        <end position="357"/>
    </location>
</feature>
<dbReference type="PANTHER" id="PTHR23305:SF18">
    <property type="entry name" value="OBG-TYPE G DOMAIN-CONTAINING PROTEIN"/>
    <property type="match status" value="1"/>
</dbReference>
<gene>
    <name evidence="7" type="primary">ychF</name>
    <name evidence="7" type="ORF">G4Y79_06080</name>
</gene>
<dbReference type="InterPro" id="IPR006073">
    <property type="entry name" value="GTP-bd"/>
</dbReference>
<dbReference type="PANTHER" id="PTHR23305">
    <property type="entry name" value="OBG GTPASE FAMILY"/>
    <property type="match status" value="1"/>
</dbReference>
<dbReference type="KEGG" id="pmet:G4Y79_06080"/>
<dbReference type="GO" id="GO:0016887">
    <property type="term" value="F:ATP hydrolysis activity"/>
    <property type="evidence" value="ECO:0007669"/>
    <property type="project" value="InterPro"/>
</dbReference>
<sequence>MRLGIIGLPNSGKTTLFNALTGGDYETSAVSSGQFHVNTAVVNVPDERLDVLEDMYDAKKKVYATITYTDIGGLDKGIGEGGMAGPLRNELSQVDGFVHVIRAFESPTVPHPYQTVDPQRDLETLDSELLLLDLVAVENRLEKIESELKLKGKRADQNLMDEKPLMETFKAHLDQGHPLRDLEITDKQRKMIGGFGFMTLKPVLIVLNLGDERKPGDDQVSYDYKRANHIALQAALEADLAQLDAEDAEMFMEEYGITELSASRVVKLSYELVSIHSFLTAGEKEVRAWTIPVGATAFEAAGAIHGDIQKGFIRAEVTPYTDLVTLGSEAAVKSAGKMRLESKEYVVQDGDVMVFRHSG</sequence>
<evidence type="ECO:0000256" key="2">
    <source>
        <dbReference type="ARBA" id="ARBA00022741"/>
    </source>
</evidence>
<keyword evidence="4" id="KW-0175">Coiled coil</keyword>
<dbReference type="SUPFAM" id="SSF52540">
    <property type="entry name" value="P-loop containing nucleoside triphosphate hydrolases"/>
    <property type="match status" value="1"/>
</dbReference>
<evidence type="ECO:0000313" key="7">
    <source>
        <dbReference type="EMBL" id="QPC83945.1"/>
    </source>
</evidence>
<feature type="domain" description="G" evidence="5">
    <location>
        <begin position="3"/>
        <end position="112"/>
    </location>
</feature>
<dbReference type="EMBL" id="CP062983">
    <property type="protein sequence ID" value="QPC83945.1"/>
    <property type="molecule type" value="Genomic_DNA"/>
</dbReference>
<dbReference type="InterPro" id="IPR004396">
    <property type="entry name" value="ATPase_YchF/OLA1"/>
</dbReference>
<dbReference type="Proteomes" id="UP000594468">
    <property type="component" value="Chromosome"/>
</dbReference>
<dbReference type="InterPro" id="IPR012676">
    <property type="entry name" value="TGS-like"/>
</dbReference>
<evidence type="ECO:0000256" key="4">
    <source>
        <dbReference type="SAM" id="Coils"/>
    </source>
</evidence>
<evidence type="ECO:0000259" key="6">
    <source>
        <dbReference type="Pfam" id="PF06071"/>
    </source>
</evidence>
<dbReference type="PRINTS" id="PR00326">
    <property type="entry name" value="GTP1OBG"/>
</dbReference>
<evidence type="ECO:0000256" key="3">
    <source>
        <dbReference type="ARBA" id="ARBA00022840"/>
    </source>
</evidence>
<dbReference type="AlphaFoldDB" id="A0A7S8EBJ1"/>
<dbReference type="Gene3D" id="1.10.150.300">
    <property type="entry name" value="TGS-like domain"/>
    <property type="match status" value="1"/>
</dbReference>
<evidence type="ECO:0000256" key="1">
    <source>
        <dbReference type="ARBA" id="ARBA00022723"/>
    </source>
</evidence>
<keyword evidence="3" id="KW-0067">ATP-binding</keyword>
<name>A0A7S8EBJ1_9CHLR</name>
<dbReference type="PIRSF" id="PIRSF006641">
    <property type="entry name" value="CHP00092"/>
    <property type="match status" value="1"/>
</dbReference>
<dbReference type="GO" id="GO:0005737">
    <property type="term" value="C:cytoplasm"/>
    <property type="evidence" value="ECO:0007669"/>
    <property type="project" value="TreeGrafter"/>
</dbReference>
<accession>A0A7S8EBJ1</accession>
<dbReference type="RefSeq" id="WP_195172009.1">
    <property type="nucleotide sequence ID" value="NZ_CP062983.1"/>
</dbReference>
<dbReference type="GO" id="GO:0046872">
    <property type="term" value="F:metal ion binding"/>
    <property type="evidence" value="ECO:0007669"/>
    <property type="project" value="UniProtKB-KW"/>
</dbReference>
<reference evidence="7 8" key="1">
    <citation type="submission" date="2020-02" db="EMBL/GenBank/DDBJ databases">
        <authorList>
            <person name="Zheng R.K."/>
            <person name="Sun C.M."/>
        </authorList>
    </citation>
    <scope>NUCLEOTIDE SEQUENCE [LARGE SCALE GENOMIC DNA]</scope>
    <source>
        <strain evidence="8">rifampicinis</strain>
    </source>
</reference>
<protein>
    <submittedName>
        <fullName evidence="7">Redox-regulated ATPase YchF</fullName>
    </submittedName>
</protein>
<keyword evidence="2" id="KW-0547">Nucleotide-binding</keyword>
<dbReference type="InterPro" id="IPR023192">
    <property type="entry name" value="TGS-like_dom_sf"/>
</dbReference>
<feature type="coiled-coil region" evidence="4">
    <location>
        <begin position="127"/>
        <end position="154"/>
    </location>
</feature>
<dbReference type="GO" id="GO:0005524">
    <property type="term" value="F:ATP binding"/>
    <property type="evidence" value="ECO:0007669"/>
    <property type="project" value="UniProtKB-KW"/>
</dbReference>
<dbReference type="Pfam" id="PF06071">
    <property type="entry name" value="YchF-GTPase_C"/>
    <property type="match status" value="1"/>
</dbReference>
<organism evidence="7 8">
    <name type="scientific">Phototrophicus methaneseepsis</name>
    <dbReference type="NCBI Taxonomy" id="2710758"/>
    <lineage>
        <taxon>Bacteria</taxon>
        <taxon>Bacillati</taxon>
        <taxon>Chloroflexota</taxon>
        <taxon>Candidatus Thermofontia</taxon>
        <taxon>Phototrophicales</taxon>
        <taxon>Phototrophicaceae</taxon>
        <taxon>Phototrophicus</taxon>
    </lineage>
</organism>